<gene>
    <name evidence="7" type="ORF">NYR54_16820</name>
</gene>
<dbReference type="InterPro" id="IPR015797">
    <property type="entry name" value="NUDIX_hydrolase-like_dom_sf"/>
</dbReference>
<evidence type="ECO:0000313" key="7">
    <source>
        <dbReference type="EMBL" id="MCT8991931.1"/>
    </source>
</evidence>
<dbReference type="PANTHER" id="PTHR12629">
    <property type="entry name" value="DIPHOSPHOINOSITOL POLYPHOSPHATE PHOSPHOHYDROLASE"/>
    <property type="match status" value="1"/>
</dbReference>
<comment type="cofactor">
    <cofactor evidence="1">
        <name>Mg(2+)</name>
        <dbReference type="ChEBI" id="CHEBI:18420"/>
    </cofactor>
</comment>
<protein>
    <submittedName>
        <fullName evidence="7">NUDIX domain-containing protein</fullName>
    </submittedName>
</protein>
<dbReference type="SUPFAM" id="SSF55811">
    <property type="entry name" value="Nudix"/>
    <property type="match status" value="1"/>
</dbReference>
<comment type="caution">
    <text evidence="7">The sequence shown here is derived from an EMBL/GenBank/DDBJ whole genome shotgun (WGS) entry which is preliminary data.</text>
</comment>
<dbReference type="Proteomes" id="UP001149009">
    <property type="component" value="Unassembled WGS sequence"/>
</dbReference>
<keyword evidence="2" id="KW-0479">Metal-binding</keyword>
<proteinExistence type="predicted"/>
<name>A0A9X2XBX7_9HYPH</name>
<keyword evidence="8" id="KW-1185">Reference proteome</keyword>
<organism evidence="7 8">
    <name type="scientific">Chelativorans petroleitrophicus</name>
    <dbReference type="NCBI Taxonomy" id="2975484"/>
    <lineage>
        <taxon>Bacteria</taxon>
        <taxon>Pseudomonadati</taxon>
        <taxon>Pseudomonadota</taxon>
        <taxon>Alphaproteobacteria</taxon>
        <taxon>Hyphomicrobiales</taxon>
        <taxon>Phyllobacteriaceae</taxon>
        <taxon>Chelativorans</taxon>
    </lineage>
</organism>
<evidence type="ECO:0000256" key="2">
    <source>
        <dbReference type="ARBA" id="ARBA00022723"/>
    </source>
</evidence>
<dbReference type="InterPro" id="IPR000086">
    <property type="entry name" value="NUDIX_hydrolase_dom"/>
</dbReference>
<dbReference type="AlphaFoldDB" id="A0A9X2XBX7"/>
<dbReference type="InterPro" id="IPR047198">
    <property type="entry name" value="DDP-like_NUDIX"/>
</dbReference>
<accession>A0A9X2XBX7</accession>
<reference evidence="7" key="1">
    <citation type="submission" date="2022-08" db="EMBL/GenBank/DDBJ databases">
        <title>Chelativorans sichuanense sp. nov., a paraffin oil-degrading bacterium isolated from a mixture of oil-based drill cuttings and paddy soil.</title>
        <authorList>
            <person name="Yu J."/>
            <person name="Liu H."/>
            <person name="Chen Q."/>
        </authorList>
    </citation>
    <scope>NUCLEOTIDE SEQUENCE</scope>
    <source>
        <strain evidence="7">SCAU 2101</strain>
    </source>
</reference>
<sequence>MTLDLSTTIPMAAAPSPAIEECGVLPWRTRRDGSTRIMLVAARNQRGWTIPKERPKKNEPAFLAAARAAFEEAGIIGDTYPEPVADYELSTTLENGSRVSRRITVFSMKVYGTLSHWPEEDQRQRRWFTVEDAAAQLDDEELASFILEHGPFPKGRDTGSRRQQPQLYDTSDALFE</sequence>
<dbReference type="PANTHER" id="PTHR12629:SF0">
    <property type="entry name" value="DIPHOSPHOINOSITOL-POLYPHOSPHATE DIPHOSPHATASE"/>
    <property type="match status" value="1"/>
</dbReference>
<dbReference type="GO" id="GO:0016462">
    <property type="term" value="F:pyrophosphatase activity"/>
    <property type="evidence" value="ECO:0007669"/>
    <property type="project" value="InterPro"/>
</dbReference>
<dbReference type="GO" id="GO:0005737">
    <property type="term" value="C:cytoplasm"/>
    <property type="evidence" value="ECO:0007669"/>
    <property type="project" value="TreeGrafter"/>
</dbReference>
<keyword evidence="3" id="KW-0378">Hydrolase</keyword>
<evidence type="ECO:0000313" key="8">
    <source>
        <dbReference type="Proteomes" id="UP001149009"/>
    </source>
</evidence>
<evidence type="ECO:0000256" key="5">
    <source>
        <dbReference type="SAM" id="MobiDB-lite"/>
    </source>
</evidence>
<evidence type="ECO:0000256" key="3">
    <source>
        <dbReference type="ARBA" id="ARBA00022801"/>
    </source>
</evidence>
<feature type="domain" description="Nudix hydrolase" evidence="6">
    <location>
        <begin position="17"/>
        <end position="150"/>
    </location>
</feature>
<dbReference type="CDD" id="cd04666">
    <property type="entry name" value="NUDIX_DIPP2_like_Nudt4"/>
    <property type="match status" value="1"/>
</dbReference>
<dbReference type="PROSITE" id="PS51462">
    <property type="entry name" value="NUDIX"/>
    <property type="match status" value="1"/>
</dbReference>
<dbReference type="EMBL" id="JAODNV010000021">
    <property type="protein sequence ID" value="MCT8991931.1"/>
    <property type="molecule type" value="Genomic_DNA"/>
</dbReference>
<evidence type="ECO:0000259" key="6">
    <source>
        <dbReference type="PROSITE" id="PS51462"/>
    </source>
</evidence>
<dbReference type="RefSeq" id="WP_261516870.1">
    <property type="nucleotide sequence ID" value="NZ_JAODNV010000021.1"/>
</dbReference>
<evidence type="ECO:0000256" key="1">
    <source>
        <dbReference type="ARBA" id="ARBA00001946"/>
    </source>
</evidence>
<dbReference type="Gene3D" id="3.90.79.10">
    <property type="entry name" value="Nucleoside Triphosphate Pyrophosphohydrolase"/>
    <property type="match status" value="1"/>
</dbReference>
<dbReference type="GO" id="GO:0046872">
    <property type="term" value="F:metal ion binding"/>
    <property type="evidence" value="ECO:0007669"/>
    <property type="project" value="UniProtKB-KW"/>
</dbReference>
<evidence type="ECO:0000256" key="4">
    <source>
        <dbReference type="ARBA" id="ARBA00022842"/>
    </source>
</evidence>
<feature type="region of interest" description="Disordered" evidence="5">
    <location>
        <begin position="149"/>
        <end position="176"/>
    </location>
</feature>
<keyword evidence="4" id="KW-0460">Magnesium</keyword>
<dbReference type="Pfam" id="PF00293">
    <property type="entry name" value="NUDIX"/>
    <property type="match status" value="1"/>
</dbReference>